<evidence type="ECO:0000256" key="1">
    <source>
        <dbReference type="SAM" id="Coils"/>
    </source>
</evidence>
<feature type="domain" description="Mitochondria-eating protein C-terminal" evidence="3">
    <location>
        <begin position="79"/>
        <end position="223"/>
    </location>
</feature>
<sequence length="561" mass="63961">MGQTEGKGKETNVDRNDHDQTLEYQQINRRLTEQYRCIDDERKRLQKEKDEAERRLGKLMSAKIYDNNPAIADLSDPYRPTKLADQFSSLYDNEWTDAFDVLQNLNCSDQQTVQILLDLVMESYEFCRGKIDATWAFVQKWFLVKDISSVETIKAFKDGRKQKSVDNIPEIQEEFNLHVCELFKSEVMINELVNSKPLKKYINECIRLCLMMNACDPPVFIEIPGWKPFKERSGKVASSTERGHTYSVDKVEDGSWRCNEHANIEPEQITRKEHTVGPDDDEQTRTYQTVAMTCDEKLTQTLTTDNAFECGQNKIENSGASHIELIGTNIVKRSTGEIARDGRDSTESKVEILNSNTCDSSGKGQEDTGIKVVKVESNTIRIANGRQEIIETKVDEVDTNARDITCDRQESARTKVVYIESAPQHITNEATNIVETMNGSNSNASTSLLNKTRGDVNSLIETSVKERNDGEPVFEAKSDKHDSSIVESSDIDECFEAREHNVDMDVNIRPEFDTNKYREYTHRGKYVEYYVWPVVYLHQNGAALSRGIAQGTNYPSPLKDE</sequence>
<evidence type="ECO:0000259" key="3">
    <source>
        <dbReference type="Pfam" id="PF16026"/>
    </source>
</evidence>
<dbReference type="EMBL" id="JAIWYP010000011">
    <property type="protein sequence ID" value="KAH3737750.1"/>
    <property type="molecule type" value="Genomic_DNA"/>
</dbReference>
<comment type="caution">
    <text evidence="4">The sequence shown here is derived from an EMBL/GenBank/DDBJ whole genome shotgun (WGS) entry which is preliminary data.</text>
</comment>
<evidence type="ECO:0000313" key="5">
    <source>
        <dbReference type="Proteomes" id="UP000828390"/>
    </source>
</evidence>
<keyword evidence="1" id="KW-0175">Coiled coil</keyword>
<reference evidence="4" key="2">
    <citation type="submission" date="2020-11" db="EMBL/GenBank/DDBJ databases">
        <authorList>
            <person name="McCartney M.A."/>
            <person name="Auch B."/>
            <person name="Kono T."/>
            <person name="Mallez S."/>
            <person name="Becker A."/>
            <person name="Gohl D.M."/>
            <person name="Silverstein K.A.T."/>
            <person name="Koren S."/>
            <person name="Bechman K.B."/>
            <person name="Herman A."/>
            <person name="Abrahante J.E."/>
            <person name="Garbe J."/>
        </authorList>
    </citation>
    <scope>NUCLEOTIDE SEQUENCE</scope>
    <source>
        <strain evidence="4">Duluth1</strain>
        <tissue evidence="4">Whole animal</tissue>
    </source>
</reference>
<name>A0A9D4D496_DREPO</name>
<dbReference type="AlphaFoldDB" id="A0A9D4D496"/>
<gene>
    <name evidence="4" type="ORF">DPMN_044344</name>
</gene>
<evidence type="ECO:0000256" key="2">
    <source>
        <dbReference type="SAM" id="MobiDB-lite"/>
    </source>
</evidence>
<proteinExistence type="predicted"/>
<dbReference type="InterPro" id="IPR031981">
    <property type="entry name" value="MIEAP_C"/>
</dbReference>
<dbReference type="Proteomes" id="UP000828390">
    <property type="component" value="Unassembled WGS sequence"/>
</dbReference>
<accession>A0A9D4D496</accession>
<feature type="region of interest" description="Disordered" evidence="2">
    <location>
        <begin position="1"/>
        <end position="22"/>
    </location>
</feature>
<reference evidence="4" key="1">
    <citation type="journal article" date="2019" name="bioRxiv">
        <title>The Genome of the Zebra Mussel, Dreissena polymorpha: A Resource for Invasive Species Research.</title>
        <authorList>
            <person name="McCartney M.A."/>
            <person name="Auch B."/>
            <person name="Kono T."/>
            <person name="Mallez S."/>
            <person name="Zhang Y."/>
            <person name="Obille A."/>
            <person name="Becker A."/>
            <person name="Abrahante J.E."/>
            <person name="Garbe J."/>
            <person name="Badalamenti J.P."/>
            <person name="Herman A."/>
            <person name="Mangelson H."/>
            <person name="Liachko I."/>
            <person name="Sullivan S."/>
            <person name="Sone E.D."/>
            <person name="Koren S."/>
            <person name="Silverstein K.A.T."/>
            <person name="Beckman K.B."/>
            <person name="Gohl D.M."/>
        </authorList>
    </citation>
    <scope>NUCLEOTIDE SEQUENCE</scope>
    <source>
        <strain evidence="4">Duluth1</strain>
        <tissue evidence="4">Whole animal</tissue>
    </source>
</reference>
<evidence type="ECO:0000313" key="4">
    <source>
        <dbReference type="EMBL" id="KAH3737750.1"/>
    </source>
</evidence>
<keyword evidence="5" id="KW-1185">Reference proteome</keyword>
<organism evidence="4 5">
    <name type="scientific">Dreissena polymorpha</name>
    <name type="common">Zebra mussel</name>
    <name type="synonym">Mytilus polymorpha</name>
    <dbReference type="NCBI Taxonomy" id="45954"/>
    <lineage>
        <taxon>Eukaryota</taxon>
        <taxon>Metazoa</taxon>
        <taxon>Spiralia</taxon>
        <taxon>Lophotrochozoa</taxon>
        <taxon>Mollusca</taxon>
        <taxon>Bivalvia</taxon>
        <taxon>Autobranchia</taxon>
        <taxon>Heteroconchia</taxon>
        <taxon>Euheterodonta</taxon>
        <taxon>Imparidentia</taxon>
        <taxon>Neoheterodontei</taxon>
        <taxon>Myida</taxon>
        <taxon>Dreissenoidea</taxon>
        <taxon>Dreissenidae</taxon>
        <taxon>Dreissena</taxon>
    </lineage>
</organism>
<protein>
    <recommendedName>
        <fullName evidence="3">Mitochondria-eating protein C-terminal domain-containing protein</fullName>
    </recommendedName>
</protein>
<feature type="coiled-coil region" evidence="1">
    <location>
        <begin position="28"/>
        <end position="62"/>
    </location>
</feature>
<feature type="compositionally biased region" description="Basic and acidic residues" evidence="2">
    <location>
        <begin position="1"/>
        <end position="21"/>
    </location>
</feature>
<dbReference type="Pfam" id="PF16026">
    <property type="entry name" value="MIEAP"/>
    <property type="match status" value="1"/>
</dbReference>